<dbReference type="GO" id="GO:0005778">
    <property type="term" value="C:peroxisomal membrane"/>
    <property type="evidence" value="ECO:0007669"/>
    <property type="project" value="UniProtKB-SubCell"/>
</dbReference>
<dbReference type="Proteomes" id="UP000887560">
    <property type="component" value="Unplaced"/>
</dbReference>
<protein>
    <submittedName>
        <fullName evidence="18">Alpha/beta hydrolase fold-3 domain-containing protein</fullName>
    </submittedName>
</protein>
<keyword evidence="4" id="KW-0813">Transport</keyword>
<feature type="transmembrane region" description="Helical" evidence="14">
    <location>
        <begin position="208"/>
        <end position="230"/>
    </location>
</feature>
<dbReference type="AlphaFoldDB" id="A0A915NXT2"/>
<evidence type="ECO:0000259" key="15">
    <source>
        <dbReference type="Pfam" id="PF04757"/>
    </source>
</evidence>
<sequence>MTNAATLTVLSTNRQSSENSSHLPSIFDYLAQDSLRAQLKPGILAGIKGLFSNKFPTTAIFRFLEKHFDLIFLLFQSTIEFHYLQKFSGSFSENFYGMKRVPINSNSNNYFPLLSFGQKIRSLITLVILPFIAERLTKIYEHLKINFSGSKNIFGWRLLLLRLFPYLRTFNYFAIILFQIGYTFSFIKFPSWLFLISGTRLEIFLSRCLQLLFWLPSTIGRILSLALFLIQFLEICYKDEFGIFLNKLINGNNKLINFEEFPLNKLPVNQQSLCRAGKCPICGQIRNEEAVLSISGYIFCYSCIYKFGDLVELFSGPIMRNKFTRFFSSLPFYFFPVRAPNWCLINVGYIAGIKCRFYIPKGEFKRNNALIVFIHGGGWCMGRPRFYDGALLLLIKKLGLTIISIDYSLSPEVKFPVALLECEQVIEEIYNKKFEDLGIDKNKIALMGDSAGGCQCAVLCQRVLRMNRKEMIKCQILIYPVIHMLDFQSPSYQLYYRIYPRTGLLNPKMLARWYLFYLGIEPTQKNINLMIKNQHLSPKLLNEAKLSSILDPLSNQIEEYLRNPDICPILANNLKDHCPTMILTAGIDVLRDEGIQYARRLNEDEVKVELKHYEDAYHGIFNMYCSKKREEIINDISNYLKNNLIN</sequence>
<dbReference type="GO" id="GO:0016787">
    <property type="term" value="F:hydrolase activity"/>
    <property type="evidence" value="ECO:0007669"/>
    <property type="project" value="UniProtKB-KW"/>
</dbReference>
<dbReference type="SUPFAM" id="SSF53474">
    <property type="entry name" value="alpha/beta-Hydrolases"/>
    <property type="match status" value="1"/>
</dbReference>
<dbReference type="SUPFAM" id="SSF57850">
    <property type="entry name" value="RING/U-box"/>
    <property type="match status" value="1"/>
</dbReference>
<keyword evidence="11 14" id="KW-1133">Transmembrane helix</keyword>
<evidence type="ECO:0000256" key="8">
    <source>
        <dbReference type="ARBA" id="ARBA00022801"/>
    </source>
</evidence>
<evidence type="ECO:0000313" key="17">
    <source>
        <dbReference type="Proteomes" id="UP000887560"/>
    </source>
</evidence>
<feature type="transmembrane region" description="Helical" evidence="14">
    <location>
        <begin position="170"/>
        <end position="196"/>
    </location>
</feature>
<evidence type="ECO:0000256" key="9">
    <source>
        <dbReference type="ARBA" id="ARBA00022833"/>
    </source>
</evidence>
<keyword evidence="12 14" id="KW-0472">Membrane</keyword>
<dbReference type="GO" id="GO:0008270">
    <property type="term" value="F:zinc ion binding"/>
    <property type="evidence" value="ECO:0007669"/>
    <property type="project" value="UniProtKB-KW"/>
</dbReference>
<name>A0A915NXT2_9BILA</name>
<dbReference type="PANTHER" id="PTHR48081:SF8">
    <property type="entry name" value="ALPHA_BETA HYDROLASE FOLD-3 DOMAIN-CONTAINING PROTEIN-RELATED"/>
    <property type="match status" value="1"/>
</dbReference>
<comment type="similarity">
    <text evidence="3">Belongs to the pex2/pex10/pex12 family.</text>
</comment>
<evidence type="ECO:0000256" key="2">
    <source>
        <dbReference type="ARBA" id="ARBA00004906"/>
    </source>
</evidence>
<keyword evidence="8" id="KW-0378">Hydrolase</keyword>
<organism evidence="17 18">
    <name type="scientific">Meloidogyne floridensis</name>
    <dbReference type="NCBI Taxonomy" id="298350"/>
    <lineage>
        <taxon>Eukaryota</taxon>
        <taxon>Metazoa</taxon>
        <taxon>Ecdysozoa</taxon>
        <taxon>Nematoda</taxon>
        <taxon>Chromadorea</taxon>
        <taxon>Rhabditida</taxon>
        <taxon>Tylenchina</taxon>
        <taxon>Tylenchomorpha</taxon>
        <taxon>Tylenchoidea</taxon>
        <taxon>Meloidogynidae</taxon>
        <taxon>Meloidogyninae</taxon>
        <taxon>Meloidogyne</taxon>
    </lineage>
</organism>
<dbReference type="Gene3D" id="3.40.50.1820">
    <property type="entry name" value="alpha/beta hydrolase"/>
    <property type="match status" value="1"/>
</dbReference>
<feature type="domain" description="Alpha/beta hydrolase fold-3" evidence="16">
    <location>
        <begin position="541"/>
        <end position="621"/>
    </location>
</feature>
<evidence type="ECO:0000256" key="12">
    <source>
        <dbReference type="ARBA" id="ARBA00023136"/>
    </source>
</evidence>
<keyword evidence="10" id="KW-0653">Protein transport</keyword>
<dbReference type="GO" id="GO:0015031">
    <property type="term" value="P:protein transport"/>
    <property type="evidence" value="ECO:0007669"/>
    <property type="project" value="UniProtKB-KW"/>
</dbReference>
<evidence type="ECO:0000313" key="18">
    <source>
        <dbReference type="WBParaSite" id="scf7180000422469.g9055"/>
    </source>
</evidence>
<evidence type="ECO:0000256" key="11">
    <source>
        <dbReference type="ARBA" id="ARBA00022989"/>
    </source>
</evidence>
<evidence type="ECO:0000256" key="5">
    <source>
        <dbReference type="ARBA" id="ARBA00022692"/>
    </source>
</evidence>
<dbReference type="InterPro" id="IPR013094">
    <property type="entry name" value="AB_hydrolase_3"/>
</dbReference>
<keyword evidence="5 14" id="KW-0812">Transmembrane</keyword>
<keyword evidence="6" id="KW-0479">Metal-binding</keyword>
<dbReference type="PANTHER" id="PTHR48081">
    <property type="entry name" value="AB HYDROLASE SUPERFAMILY PROTEIN C4A8.06C"/>
    <property type="match status" value="1"/>
</dbReference>
<feature type="domain" description="Pex N-terminal" evidence="15">
    <location>
        <begin position="48"/>
        <end position="201"/>
    </location>
</feature>
<keyword evidence="13" id="KW-0576">Peroxisome</keyword>
<dbReference type="InterPro" id="IPR006845">
    <property type="entry name" value="Pex_N"/>
</dbReference>
<evidence type="ECO:0000256" key="14">
    <source>
        <dbReference type="SAM" id="Phobius"/>
    </source>
</evidence>
<dbReference type="Pfam" id="PF07859">
    <property type="entry name" value="Abhydrolase_3"/>
    <property type="match status" value="2"/>
</dbReference>
<proteinExistence type="inferred from homology"/>
<evidence type="ECO:0000256" key="10">
    <source>
        <dbReference type="ARBA" id="ARBA00022927"/>
    </source>
</evidence>
<feature type="domain" description="Alpha/beta hydrolase fold-3" evidence="16">
    <location>
        <begin position="371"/>
        <end position="521"/>
    </location>
</feature>
<evidence type="ECO:0000256" key="1">
    <source>
        <dbReference type="ARBA" id="ARBA00004585"/>
    </source>
</evidence>
<dbReference type="WBParaSite" id="scf7180000422469.g9055">
    <property type="protein sequence ID" value="scf7180000422469.g9055"/>
    <property type="gene ID" value="scf7180000422469.g9055"/>
</dbReference>
<evidence type="ECO:0000256" key="3">
    <source>
        <dbReference type="ARBA" id="ARBA00008704"/>
    </source>
</evidence>
<dbReference type="InterPro" id="IPR050300">
    <property type="entry name" value="GDXG_lipolytic_enzyme"/>
</dbReference>
<accession>A0A915NXT2</accession>
<comment type="pathway">
    <text evidence="2">Protein modification; protein ubiquitination.</text>
</comment>
<evidence type="ECO:0000256" key="7">
    <source>
        <dbReference type="ARBA" id="ARBA00022771"/>
    </source>
</evidence>
<evidence type="ECO:0000259" key="16">
    <source>
        <dbReference type="Pfam" id="PF07859"/>
    </source>
</evidence>
<reference evidence="18" key="1">
    <citation type="submission" date="2022-11" db="UniProtKB">
        <authorList>
            <consortium name="WormBaseParasite"/>
        </authorList>
    </citation>
    <scope>IDENTIFICATION</scope>
</reference>
<dbReference type="InterPro" id="IPR029058">
    <property type="entry name" value="AB_hydrolase_fold"/>
</dbReference>
<evidence type="ECO:0000256" key="13">
    <source>
        <dbReference type="ARBA" id="ARBA00023140"/>
    </source>
</evidence>
<evidence type="ECO:0000256" key="4">
    <source>
        <dbReference type="ARBA" id="ARBA00022448"/>
    </source>
</evidence>
<dbReference type="Pfam" id="PF04757">
    <property type="entry name" value="Pex2_Pex12"/>
    <property type="match status" value="1"/>
</dbReference>
<keyword evidence="17" id="KW-1185">Reference proteome</keyword>
<comment type="subcellular location">
    <subcellularLocation>
        <location evidence="1">Peroxisome membrane</location>
        <topology evidence="1">Multi-pass membrane protein</topology>
    </subcellularLocation>
</comment>
<keyword evidence="7" id="KW-0863">Zinc-finger</keyword>
<evidence type="ECO:0000256" key="6">
    <source>
        <dbReference type="ARBA" id="ARBA00022723"/>
    </source>
</evidence>
<keyword evidence="9" id="KW-0862">Zinc</keyword>